<dbReference type="Pfam" id="PF00929">
    <property type="entry name" value="RNase_T"/>
    <property type="match status" value="1"/>
</dbReference>
<evidence type="ECO:0000313" key="13">
    <source>
        <dbReference type="Proteomes" id="UP000629468"/>
    </source>
</evidence>
<accession>A0A8H7F9N7</accession>
<evidence type="ECO:0000256" key="7">
    <source>
        <dbReference type="ARBA" id="ARBA00022839"/>
    </source>
</evidence>
<comment type="subcellular location">
    <subcellularLocation>
        <location evidence="1">Nucleus</location>
    </subcellularLocation>
</comment>
<evidence type="ECO:0000256" key="5">
    <source>
        <dbReference type="ARBA" id="ARBA00022722"/>
    </source>
</evidence>
<dbReference type="InterPro" id="IPR012337">
    <property type="entry name" value="RNaseH-like_sf"/>
</dbReference>
<feature type="compositionally biased region" description="Polar residues" evidence="10">
    <location>
        <begin position="313"/>
        <end position="323"/>
    </location>
</feature>
<keyword evidence="8" id="KW-0539">Nucleus</keyword>
<name>A0A8H7F9N7_AGABI</name>
<comment type="function">
    <text evidence="9">Exoribonuclease involved in ribosome biosynthesis. Involved in the processing of ITS1, the internal transcribed spacer localized between the 18S and 5.8S rRNAs.</text>
</comment>
<dbReference type="SMART" id="SM00479">
    <property type="entry name" value="EXOIII"/>
    <property type="match status" value="1"/>
</dbReference>
<dbReference type="GO" id="GO:0006364">
    <property type="term" value="P:rRNA processing"/>
    <property type="evidence" value="ECO:0007669"/>
    <property type="project" value="UniProtKB-KW"/>
</dbReference>
<dbReference type="InterPro" id="IPR047021">
    <property type="entry name" value="REXO1/3/4-like"/>
</dbReference>
<feature type="compositionally biased region" description="Low complexity" evidence="10">
    <location>
        <begin position="345"/>
        <end position="361"/>
    </location>
</feature>
<evidence type="ECO:0000259" key="11">
    <source>
        <dbReference type="SMART" id="SM00479"/>
    </source>
</evidence>
<dbReference type="PANTHER" id="PTHR12801:SF45">
    <property type="entry name" value="RNA EXONUCLEASE 4"/>
    <property type="match status" value="1"/>
</dbReference>
<evidence type="ECO:0000256" key="8">
    <source>
        <dbReference type="ARBA" id="ARBA00023242"/>
    </source>
</evidence>
<dbReference type="Gene3D" id="3.30.420.10">
    <property type="entry name" value="Ribonuclease H-like superfamily/Ribonuclease H"/>
    <property type="match status" value="1"/>
</dbReference>
<evidence type="ECO:0000256" key="1">
    <source>
        <dbReference type="ARBA" id="ARBA00004123"/>
    </source>
</evidence>
<evidence type="ECO:0000256" key="10">
    <source>
        <dbReference type="SAM" id="MobiDB-lite"/>
    </source>
</evidence>
<dbReference type="GO" id="GO:0000027">
    <property type="term" value="P:ribosomal large subunit assembly"/>
    <property type="evidence" value="ECO:0007669"/>
    <property type="project" value="TreeGrafter"/>
</dbReference>
<dbReference type="SUPFAM" id="SSF53098">
    <property type="entry name" value="Ribonuclease H-like"/>
    <property type="match status" value="1"/>
</dbReference>
<protein>
    <recommendedName>
        <fullName evidence="3">RNA exonuclease 4</fullName>
    </recommendedName>
</protein>
<dbReference type="EMBL" id="JABXXO010000003">
    <property type="protein sequence ID" value="KAF7783295.1"/>
    <property type="molecule type" value="Genomic_DNA"/>
</dbReference>
<dbReference type="CDD" id="cd06144">
    <property type="entry name" value="REX4_like"/>
    <property type="match status" value="1"/>
</dbReference>
<dbReference type="InterPro" id="IPR013520">
    <property type="entry name" value="Ribonucl_H"/>
</dbReference>
<dbReference type="PANTHER" id="PTHR12801">
    <property type="entry name" value="RNA EXONUCLEASE REXO1 / RECO3 FAMILY MEMBER-RELATED"/>
    <property type="match status" value="1"/>
</dbReference>
<feature type="compositionally biased region" description="Low complexity" evidence="10">
    <location>
        <begin position="36"/>
        <end position="57"/>
    </location>
</feature>
<evidence type="ECO:0000256" key="4">
    <source>
        <dbReference type="ARBA" id="ARBA00022552"/>
    </source>
</evidence>
<evidence type="ECO:0000256" key="9">
    <source>
        <dbReference type="ARBA" id="ARBA00025599"/>
    </source>
</evidence>
<gene>
    <name evidence="12" type="ORF">Agabi119p4_2671</name>
</gene>
<evidence type="ECO:0000256" key="6">
    <source>
        <dbReference type="ARBA" id="ARBA00022801"/>
    </source>
</evidence>
<comment type="caution">
    <text evidence="12">The sequence shown here is derived from an EMBL/GenBank/DDBJ whole genome shotgun (WGS) entry which is preliminary data.</text>
</comment>
<dbReference type="Proteomes" id="UP000629468">
    <property type="component" value="Unassembled WGS sequence"/>
</dbReference>
<evidence type="ECO:0000313" key="12">
    <source>
        <dbReference type="EMBL" id="KAF7783295.1"/>
    </source>
</evidence>
<dbReference type="GO" id="GO:0003676">
    <property type="term" value="F:nucleic acid binding"/>
    <property type="evidence" value="ECO:0007669"/>
    <property type="project" value="InterPro"/>
</dbReference>
<evidence type="ECO:0000256" key="2">
    <source>
        <dbReference type="ARBA" id="ARBA00010489"/>
    </source>
</evidence>
<feature type="region of interest" description="Disordered" evidence="10">
    <location>
        <begin position="1"/>
        <end position="66"/>
    </location>
</feature>
<proteinExistence type="inferred from homology"/>
<sequence>MPKKAVQPSANWFAFQKDLKSSDPHPKKRRKLNHASSTTTLSSPSPSPSSSTQVPSPLESTDDDPTRSTLKQMVLGLLTCPPAQHLPGRYLAIDCEMVGIGLDGSESSLARVSVVNWYGVVQLDVFVRQRERVVDYRTRWSGIREKDMIGAKPFEEVQKQVADLVKDKILIGHAVHHDLKALLLSHPRQLTRDTQIYAKKFGLTKSKFIALRNLVKEQLGITIQDGEHSSVVDARATMAVFRMHKKEWEKGVKPIEISGASKKRKGKVRVQDDDGSGDEEEGEDGDSKSGSIHNNRKGISSGLSTVVKKRRTNSATTTKTINQGGKGKPFSTSTKSSSKEKKSWWSELPKSGSKGSIGLSK</sequence>
<dbReference type="GO" id="GO:0008408">
    <property type="term" value="F:3'-5' exonuclease activity"/>
    <property type="evidence" value="ECO:0007669"/>
    <property type="project" value="InterPro"/>
</dbReference>
<organism evidence="12 13">
    <name type="scientific">Agaricus bisporus var. burnettii</name>
    <dbReference type="NCBI Taxonomy" id="192524"/>
    <lineage>
        <taxon>Eukaryota</taxon>
        <taxon>Fungi</taxon>
        <taxon>Dikarya</taxon>
        <taxon>Basidiomycota</taxon>
        <taxon>Agaricomycotina</taxon>
        <taxon>Agaricomycetes</taxon>
        <taxon>Agaricomycetidae</taxon>
        <taxon>Agaricales</taxon>
        <taxon>Agaricineae</taxon>
        <taxon>Agaricaceae</taxon>
        <taxon>Agaricus</taxon>
    </lineage>
</organism>
<dbReference type="InterPro" id="IPR037431">
    <property type="entry name" value="REX4_DEDDh_dom"/>
</dbReference>
<keyword evidence="4" id="KW-0698">rRNA processing</keyword>
<dbReference type="GO" id="GO:0005634">
    <property type="term" value="C:nucleus"/>
    <property type="evidence" value="ECO:0007669"/>
    <property type="project" value="UniProtKB-SubCell"/>
</dbReference>
<keyword evidence="5" id="KW-0540">Nuclease</keyword>
<keyword evidence="7" id="KW-0269">Exonuclease</keyword>
<comment type="similarity">
    <text evidence="2">Belongs to the REXO4 family.</text>
</comment>
<reference evidence="12 13" key="1">
    <citation type="journal article" name="Sci. Rep.">
        <title>Telomere-to-telomere assembled and centromere annotated genomes of the two main subspecies of the button mushroom Agaricus bisporus reveal especially polymorphic chromosome ends.</title>
        <authorList>
            <person name="Sonnenberg A.S.M."/>
            <person name="Sedaghat-Telgerd N."/>
            <person name="Lavrijssen B."/>
            <person name="Ohm R.A."/>
            <person name="Hendrickx P.M."/>
            <person name="Scholtmeijer K."/>
            <person name="Baars J.J.P."/>
            <person name="van Peer A."/>
        </authorList>
    </citation>
    <scope>NUCLEOTIDE SEQUENCE [LARGE SCALE GENOMIC DNA]</scope>
    <source>
        <strain evidence="12 13">H119_p4</strain>
    </source>
</reference>
<feature type="region of interest" description="Disordered" evidence="10">
    <location>
        <begin position="259"/>
        <end position="361"/>
    </location>
</feature>
<dbReference type="AlphaFoldDB" id="A0A8H7F9N7"/>
<dbReference type="FunFam" id="3.30.420.10:FF:000007">
    <property type="entry name" value="Interferon-stimulated exonuclease gene 20"/>
    <property type="match status" value="1"/>
</dbReference>
<feature type="compositionally biased region" description="Acidic residues" evidence="10">
    <location>
        <begin position="273"/>
        <end position="284"/>
    </location>
</feature>
<dbReference type="InterPro" id="IPR036397">
    <property type="entry name" value="RNaseH_sf"/>
</dbReference>
<evidence type="ECO:0000256" key="3">
    <source>
        <dbReference type="ARBA" id="ARBA00016937"/>
    </source>
</evidence>
<keyword evidence="6" id="KW-0378">Hydrolase</keyword>
<feature type="domain" description="Exonuclease" evidence="11">
    <location>
        <begin position="89"/>
        <end position="250"/>
    </location>
</feature>